<dbReference type="AlphaFoldDB" id="A0A2L2LBT4"/>
<dbReference type="InterPro" id="IPR049156">
    <property type="entry name" value="Phage_chap_TAC_15-like"/>
</dbReference>
<name>A0A2L2LBT4_AGRTU</name>
<dbReference type="Pfam" id="PF21822">
    <property type="entry name" value="Phage_TAC_15"/>
    <property type="match status" value="1"/>
</dbReference>
<evidence type="ECO:0000313" key="2">
    <source>
        <dbReference type="Proteomes" id="UP000237717"/>
    </source>
</evidence>
<dbReference type="Proteomes" id="UP000237717">
    <property type="component" value="Chromosome I"/>
</dbReference>
<dbReference type="EMBL" id="CP026924">
    <property type="protein sequence ID" value="AVH41815.1"/>
    <property type="molecule type" value="Genomic_DNA"/>
</dbReference>
<reference evidence="1 2" key="1">
    <citation type="submission" date="2018-02" db="EMBL/GenBank/DDBJ databases">
        <title>Complete genome sequence of Agrobacterium tumefaciens 1D1609.</title>
        <authorList>
            <person name="Cho S.-T."/>
            <person name="Haryono M."/>
            <person name="Chang H.-H."/>
            <person name="Santos M.N."/>
            <person name="Lai E.-M."/>
            <person name="Kuo C.-H."/>
        </authorList>
    </citation>
    <scope>NUCLEOTIDE SEQUENCE [LARGE SCALE GENOMIC DNA]</scope>
    <source>
        <strain evidence="1 2">1D1609</strain>
    </source>
</reference>
<protein>
    <submittedName>
        <fullName evidence="1">Uncharacterized protein</fullName>
    </submittedName>
</protein>
<sequence>MADRKIDGVEYHVDPLPAVESIELYADILRLLGPASNRLPAIILSLQADSEGQQMMADVAALAAISDILSRVTSQEVSSLAARIVGIASIKRQSGNYEPCDLDGDFTGKLGSVVPLMKFVLEEQFRDFFTGKRPNGIIGLLMEVLQTAKSGK</sequence>
<proteinExistence type="predicted"/>
<organism evidence="1 2">
    <name type="scientific">Agrobacterium tumefaciens</name>
    <dbReference type="NCBI Taxonomy" id="358"/>
    <lineage>
        <taxon>Bacteria</taxon>
        <taxon>Pseudomonadati</taxon>
        <taxon>Pseudomonadota</taxon>
        <taxon>Alphaproteobacteria</taxon>
        <taxon>Hyphomicrobiales</taxon>
        <taxon>Rhizobiaceae</taxon>
        <taxon>Rhizobium/Agrobacterium group</taxon>
        <taxon>Agrobacterium</taxon>
        <taxon>Agrobacterium tumefaciens complex</taxon>
    </lineage>
</organism>
<accession>A0A2L2LBT4</accession>
<gene>
    <name evidence="1" type="ORF">At1D1609_17610</name>
</gene>
<evidence type="ECO:0000313" key="1">
    <source>
        <dbReference type="EMBL" id="AVH41815.1"/>
    </source>
</evidence>
<dbReference type="RefSeq" id="WP_104679429.1">
    <property type="nucleotide sequence ID" value="NZ_CP026924.1"/>
</dbReference>